<keyword evidence="3 6" id="KW-0489">Methyltransferase</keyword>
<dbReference type="Proteomes" id="UP000027100">
    <property type="component" value="Unassembled WGS sequence"/>
</dbReference>
<sequence length="207" mass="22996">MSAQDDRAAFLAANDVSRETLNRLDRIISELDVWRQKSNLIGPKEWPQIWTRHVGDSWQLLDHIPETARIVDLGSGAGFPGLVIAAARPKAHVTMMESVGKKCAFLRAAIEAAGLNASVYQSRIEAAPPSKAEIVTARAFAPMPQLLEYASPWLRKGATGVFPKGERWKEELTEARQRWNFAYEAIPSRSGGSGVILIVREVLRRHD</sequence>
<dbReference type="eggNOG" id="COG0357">
    <property type="taxonomic scope" value="Bacteria"/>
</dbReference>
<dbReference type="PATRIC" id="fig|1280954.3.peg.1825"/>
<evidence type="ECO:0000256" key="2">
    <source>
        <dbReference type="ARBA" id="ARBA00022552"/>
    </source>
</evidence>
<dbReference type="STRING" id="1280954.HPO_09013"/>
<accession>A0A062VEA1</accession>
<feature type="binding site" evidence="6">
    <location>
        <position position="74"/>
    </location>
    <ligand>
        <name>S-adenosyl-L-methionine</name>
        <dbReference type="ChEBI" id="CHEBI:59789"/>
    </ligand>
</feature>
<comment type="caution">
    <text evidence="6">Lacks conserved residue(s) required for the propagation of feature annotation.</text>
</comment>
<dbReference type="RefSeq" id="WP_035597359.1">
    <property type="nucleotide sequence ID" value="NZ_ARYM01000009.1"/>
</dbReference>
<evidence type="ECO:0000256" key="6">
    <source>
        <dbReference type="HAMAP-Rule" id="MF_00074"/>
    </source>
</evidence>
<dbReference type="NCBIfam" id="TIGR00138">
    <property type="entry name" value="rsmG_gidB"/>
    <property type="match status" value="1"/>
</dbReference>
<dbReference type="PANTHER" id="PTHR31760">
    <property type="entry name" value="S-ADENOSYL-L-METHIONINE-DEPENDENT METHYLTRANSFERASES SUPERFAMILY PROTEIN"/>
    <property type="match status" value="1"/>
</dbReference>
<proteinExistence type="inferred from homology"/>
<dbReference type="Pfam" id="PF02527">
    <property type="entry name" value="GidB"/>
    <property type="match status" value="1"/>
</dbReference>
<comment type="subcellular location">
    <subcellularLocation>
        <location evidence="6">Cytoplasm</location>
    </subcellularLocation>
</comment>
<dbReference type="PIRSF" id="PIRSF003078">
    <property type="entry name" value="GidB"/>
    <property type="match status" value="1"/>
</dbReference>
<evidence type="ECO:0000313" key="8">
    <source>
        <dbReference type="Proteomes" id="UP000027100"/>
    </source>
</evidence>
<dbReference type="Gene3D" id="3.40.50.150">
    <property type="entry name" value="Vaccinia Virus protein VP39"/>
    <property type="match status" value="1"/>
</dbReference>
<protein>
    <recommendedName>
        <fullName evidence="6">Ribosomal RNA small subunit methyltransferase G</fullName>
        <ecNumber evidence="6">2.1.1.170</ecNumber>
    </recommendedName>
    <alternativeName>
        <fullName evidence="6">16S rRNA 7-methylguanosine methyltransferase</fullName>
        <shortName evidence="6">16S rRNA m7G methyltransferase</shortName>
    </alternativeName>
</protein>
<evidence type="ECO:0000256" key="5">
    <source>
        <dbReference type="ARBA" id="ARBA00022691"/>
    </source>
</evidence>
<comment type="function">
    <text evidence="6">Specifically methylates the N7 position of guanine in position 527 of 16S rRNA.</text>
</comment>
<dbReference type="OrthoDB" id="9808773at2"/>
<dbReference type="CDD" id="cd02440">
    <property type="entry name" value="AdoMet_MTases"/>
    <property type="match status" value="1"/>
</dbReference>
<keyword evidence="1 6" id="KW-0963">Cytoplasm</keyword>
<evidence type="ECO:0000256" key="4">
    <source>
        <dbReference type="ARBA" id="ARBA00022679"/>
    </source>
</evidence>
<dbReference type="GO" id="GO:0005829">
    <property type="term" value="C:cytosol"/>
    <property type="evidence" value="ECO:0007669"/>
    <property type="project" value="TreeGrafter"/>
</dbReference>
<dbReference type="EC" id="2.1.1.170" evidence="6"/>
<evidence type="ECO:0000313" key="7">
    <source>
        <dbReference type="EMBL" id="KCZ98683.1"/>
    </source>
</evidence>
<evidence type="ECO:0000256" key="3">
    <source>
        <dbReference type="ARBA" id="ARBA00022603"/>
    </source>
</evidence>
<organism evidence="7 8">
    <name type="scientific">Hyphomonas polymorpha PS728</name>
    <dbReference type="NCBI Taxonomy" id="1280954"/>
    <lineage>
        <taxon>Bacteria</taxon>
        <taxon>Pseudomonadati</taxon>
        <taxon>Pseudomonadota</taxon>
        <taxon>Alphaproteobacteria</taxon>
        <taxon>Hyphomonadales</taxon>
        <taxon>Hyphomonadaceae</taxon>
        <taxon>Hyphomonas</taxon>
    </lineage>
</organism>
<dbReference type="SUPFAM" id="SSF53335">
    <property type="entry name" value="S-adenosyl-L-methionine-dependent methyltransferases"/>
    <property type="match status" value="1"/>
</dbReference>
<keyword evidence="5 6" id="KW-0949">S-adenosyl-L-methionine</keyword>
<name>A0A062VEA1_9PROT</name>
<keyword evidence="4 6" id="KW-0808">Transferase</keyword>
<dbReference type="EMBL" id="ARYM01000009">
    <property type="protein sequence ID" value="KCZ98683.1"/>
    <property type="molecule type" value="Genomic_DNA"/>
</dbReference>
<comment type="caution">
    <text evidence="7">The sequence shown here is derived from an EMBL/GenBank/DDBJ whole genome shotgun (WGS) entry which is preliminary data.</text>
</comment>
<keyword evidence="8" id="KW-1185">Reference proteome</keyword>
<feature type="binding site" evidence="6">
    <location>
        <position position="79"/>
    </location>
    <ligand>
        <name>S-adenosyl-L-methionine</name>
        <dbReference type="ChEBI" id="CHEBI:59789"/>
    </ligand>
</feature>
<feature type="binding site" evidence="6">
    <location>
        <begin position="124"/>
        <end position="125"/>
    </location>
    <ligand>
        <name>S-adenosyl-L-methionine</name>
        <dbReference type="ChEBI" id="CHEBI:59789"/>
    </ligand>
</feature>
<reference evidence="7 8" key="1">
    <citation type="journal article" date="2014" name="Antonie Van Leeuwenhoek">
        <title>Hyphomonas beringensis sp. nov. and Hyphomonas chukchiensis sp. nov., isolated from surface seawater of the Bering Sea and Chukchi Sea.</title>
        <authorList>
            <person name="Li C."/>
            <person name="Lai Q."/>
            <person name="Li G."/>
            <person name="Dong C."/>
            <person name="Wang J."/>
            <person name="Liao Y."/>
            <person name="Shao Z."/>
        </authorList>
    </citation>
    <scope>NUCLEOTIDE SEQUENCE [LARGE SCALE GENOMIC DNA]</scope>
    <source>
        <strain evidence="7 8">PS728</strain>
    </source>
</reference>
<comment type="similarity">
    <text evidence="6">Belongs to the methyltransferase superfamily. RNA methyltransferase RsmG family.</text>
</comment>
<gene>
    <name evidence="6" type="primary">rsmG</name>
    <name evidence="7" type="ORF">HPO_09013</name>
</gene>
<evidence type="ECO:0000256" key="1">
    <source>
        <dbReference type="ARBA" id="ARBA00022490"/>
    </source>
</evidence>
<dbReference type="InterPro" id="IPR029063">
    <property type="entry name" value="SAM-dependent_MTases_sf"/>
</dbReference>
<dbReference type="PANTHER" id="PTHR31760:SF0">
    <property type="entry name" value="S-ADENOSYL-L-METHIONINE-DEPENDENT METHYLTRANSFERASES SUPERFAMILY PROTEIN"/>
    <property type="match status" value="1"/>
</dbReference>
<feature type="binding site" evidence="6">
    <location>
        <position position="138"/>
    </location>
    <ligand>
        <name>S-adenosyl-L-methionine</name>
        <dbReference type="ChEBI" id="CHEBI:59789"/>
    </ligand>
</feature>
<dbReference type="AlphaFoldDB" id="A0A062VEA1"/>
<dbReference type="InterPro" id="IPR003682">
    <property type="entry name" value="rRNA_ssu_MeTfrase_G"/>
</dbReference>
<dbReference type="HAMAP" id="MF_00074">
    <property type="entry name" value="16SrRNA_methyltr_G"/>
    <property type="match status" value="1"/>
</dbReference>
<keyword evidence="2 6" id="KW-0698">rRNA processing</keyword>
<dbReference type="GO" id="GO:0070043">
    <property type="term" value="F:rRNA (guanine-N7-)-methyltransferase activity"/>
    <property type="evidence" value="ECO:0007669"/>
    <property type="project" value="UniProtKB-UniRule"/>
</dbReference>
<comment type="catalytic activity">
    <reaction evidence="6">
        <text>guanosine(527) in 16S rRNA + S-adenosyl-L-methionine = N(7)-methylguanosine(527) in 16S rRNA + S-adenosyl-L-homocysteine</text>
        <dbReference type="Rhea" id="RHEA:42732"/>
        <dbReference type="Rhea" id="RHEA-COMP:10209"/>
        <dbReference type="Rhea" id="RHEA-COMP:10210"/>
        <dbReference type="ChEBI" id="CHEBI:57856"/>
        <dbReference type="ChEBI" id="CHEBI:59789"/>
        <dbReference type="ChEBI" id="CHEBI:74269"/>
        <dbReference type="ChEBI" id="CHEBI:74480"/>
        <dbReference type="EC" id="2.1.1.170"/>
    </reaction>
</comment>